<protein>
    <recommendedName>
        <fullName evidence="5">Secreted protein</fullName>
    </recommendedName>
</protein>
<dbReference type="InterPro" id="IPR045513">
    <property type="entry name" value="DUF6479"/>
</dbReference>
<keyword evidence="2" id="KW-0812">Transmembrane</keyword>
<feature type="compositionally biased region" description="Gly residues" evidence="1">
    <location>
        <begin position="109"/>
        <end position="122"/>
    </location>
</feature>
<feature type="compositionally biased region" description="Basic and acidic residues" evidence="1">
    <location>
        <begin position="66"/>
        <end position="91"/>
    </location>
</feature>
<keyword evidence="2" id="KW-1133">Transmembrane helix</keyword>
<name>A0ABU0QBS2_STRAH</name>
<keyword evidence="4" id="KW-1185">Reference proteome</keyword>
<accession>A0ABU0QBS2</accession>
<feature type="transmembrane region" description="Helical" evidence="2">
    <location>
        <begin position="16"/>
        <end position="37"/>
    </location>
</feature>
<sequence length="122" mass="12884">MDTFASAYLAASGRSALASVAFVVVGLVLVGGLIFAFRLGSKIRRREPAPPQPHEHPRMPASGPTHESRSREPNEMPRAADGERLTPHELRPTGSRDSADGARPRWDQGTGGSFGSGGPGAR</sequence>
<evidence type="ECO:0000256" key="2">
    <source>
        <dbReference type="SAM" id="Phobius"/>
    </source>
</evidence>
<feature type="region of interest" description="Disordered" evidence="1">
    <location>
        <begin position="41"/>
        <end position="122"/>
    </location>
</feature>
<dbReference type="EMBL" id="JAUSYA010000001">
    <property type="protein sequence ID" value="MDQ0688120.1"/>
    <property type="molecule type" value="Genomic_DNA"/>
</dbReference>
<dbReference type="Pfam" id="PF20087">
    <property type="entry name" value="DUF6479"/>
    <property type="match status" value="1"/>
</dbReference>
<keyword evidence="2" id="KW-0472">Membrane</keyword>
<reference evidence="3 4" key="1">
    <citation type="submission" date="2023-07" db="EMBL/GenBank/DDBJ databases">
        <title>Comparative genomics of wheat-associated soil bacteria to identify genetic determinants of phenazine resistance.</title>
        <authorList>
            <person name="Mouncey N."/>
        </authorList>
    </citation>
    <scope>NUCLEOTIDE SEQUENCE [LARGE SCALE GENOMIC DNA]</scope>
    <source>
        <strain evidence="3 4">W4I19-2</strain>
    </source>
</reference>
<proteinExistence type="predicted"/>
<evidence type="ECO:0000313" key="4">
    <source>
        <dbReference type="Proteomes" id="UP001243364"/>
    </source>
</evidence>
<comment type="caution">
    <text evidence="3">The sequence shown here is derived from an EMBL/GenBank/DDBJ whole genome shotgun (WGS) entry which is preliminary data.</text>
</comment>
<gene>
    <name evidence="3" type="ORF">QFZ56_007083</name>
</gene>
<evidence type="ECO:0000256" key="1">
    <source>
        <dbReference type="SAM" id="MobiDB-lite"/>
    </source>
</evidence>
<evidence type="ECO:0000313" key="3">
    <source>
        <dbReference type="EMBL" id="MDQ0688120.1"/>
    </source>
</evidence>
<evidence type="ECO:0008006" key="5">
    <source>
        <dbReference type="Google" id="ProtNLM"/>
    </source>
</evidence>
<dbReference type="Proteomes" id="UP001243364">
    <property type="component" value="Unassembled WGS sequence"/>
</dbReference>
<dbReference type="RefSeq" id="WP_306946252.1">
    <property type="nucleotide sequence ID" value="NZ_JAUSYA010000001.1"/>
</dbReference>
<feature type="compositionally biased region" description="Basic and acidic residues" evidence="1">
    <location>
        <begin position="97"/>
        <end position="106"/>
    </location>
</feature>
<organism evidence="3 4">
    <name type="scientific">Streptomyces achromogenes</name>
    <dbReference type="NCBI Taxonomy" id="67255"/>
    <lineage>
        <taxon>Bacteria</taxon>
        <taxon>Bacillati</taxon>
        <taxon>Actinomycetota</taxon>
        <taxon>Actinomycetes</taxon>
        <taxon>Kitasatosporales</taxon>
        <taxon>Streptomycetaceae</taxon>
        <taxon>Streptomyces</taxon>
    </lineage>
</organism>